<organism evidence="7 8">
    <name type="scientific">Phenylobacterium conjunctum</name>
    <dbReference type="NCBI Taxonomy" id="1298959"/>
    <lineage>
        <taxon>Bacteria</taxon>
        <taxon>Pseudomonadati</taxon>
        <taxon>Pseudomonadota</taxon>
        <taxon>Alphaproteobacteria</taxon>
        <taxon>Caulobacterales</taxon>
        <taxon>Caulobacteraceae</taxon>
        <taxon>Phenylobacterium</taxon>
    </lineage>
</organism>
<keyword evidence="5" id="KW-0408">Iron</keyword>
<dbReference type="Gene3D" id="1.20.120.10">
    <property type="entry name" value="Cytochrome c/b562"/>
    <property type="match status" value="1"/>
</dbReference>
<keyword evidence="3" id="KW-0479">Metal-binding</keyword>
<keyword evidence="2" id="KW-0349">Heme</keyword>
<dbReference type="InterPro" id="IPR012127">
    <property type="entry name" value="Cyt_c_prime"/>
</dbReference>
<proteinExistence type="predicted"/>
<protein>
    <submittedName>
        <fullName evidence="7">C-type cytochrome</fullName>
    </submittedName>
</protein>
<evidence type="ECO:0000256" key="6">
    <source>
        <dbReference type="SAM" id="SignalP"/>
    </source>
</evidence>
<feature type="chain" id="PRO_5046793632" evidence="6">
    <location>
        <begin position="30"/>
        <end position="160"/>
    </location>
</feature>
<sequence length="160" mass="16152">MSLIRRNRPAALALGVVLGLAVGGGAAFAAVDAGKVVASRIDGFKKMGAAFKGLNDGLKADAPDVKALQANAKTVNQYAKQVGKWFPAGTGPSSGVKTRAKAEIWSDAAGYKAAVAKLEAEAAKLESVAKTGNVDAIKDQAKALGGACGGCHKVYRGPEA</sequence>
<comment type="caution">
    <text evidence="7">The sequence shown here is derived from an EMBL/GenBank/DDBJ whole genome shotgun (WGS) entry which is preliminary data.</text>
</comment>
<keyword evidence="1" id="KW-0813">Transport</keyword>
<accession>A0ABW3SY54</accession>
<evidence type="ECO:0000256" key="2">
    <source>
        <dbReference type="ARBA" id="ARBA00022617"/>
    </source>
</evidence>
<keyword evidence="6" id="KW-0732">Signal</keyword>
<evidence type="ECO:0000256" key="1">
    <source>
        <dbReference type="ARBA" id="ARBA00022448"/>
    </source>
</evidence>
<dbReference type="SUPFAM" id="SSF47175">
    <property type="entry name" value="Cytochromes"/>
    <property type="match status" value="1"/>
</dbReference>
<evidence type="ECO:0000256" key="5">
    <source>
        <dbReference type="ARBA" id="ARBA00023004"/>
    </source>
</evidence>
<gene>
    <name evidence="7" type="ORF">ACFQ27_03030</name>
</gene>
<reference evidence="8" key="1">
    <citation type="journal article" date="2019" name="Int. J. Syst. Evol. Microbiol.">
        <title>The Global Catalogue of Microorganisms (GCM) 10K type strain sequencing project: providing services to taxonomists for standard genome sequencing and annotation.</title>
        <authorList>
            <consortium name="The Broad Institute Genomics Platform"/>
            <consortium name="The Broad Institute Genome Sequencing Center for Infectious Disease"/>
            <person name="Wu L."/>
            <person name="Ma J."/>
        </authorList>
    </citation>
    <scope>NUCLEOTIDE SEQUENCE [LARGE SCALE GENOMIC DNA]</scope>
    <source>
        <strain evidence="8">CCUG 55074</strain>
    </source>
</reference>
<dbReference type="PROSITE" id="PS51009">
    <property type="entry name" value="CYTCII"/>
    <property type="match status" value="1"/>
</dbReference>
<dbReference type="InterPro" id="IPR010980">
    <property type="entry name" value="Cyt_c/b562"/>
</dbReference>
<dbReference type="InterPro" id="IPR015984">
    <property type="entry name" value="Cyt_c_prime_subgr"/>
</dbReference>
<dbReference type="Proteomes" id="UP001597216">
    <property type="component" value="Unassembled WGS sequence"/>
</dbReference>
<dbReference type="InterPro" id="IPR002321">
    <property type="entry name" value="Cyt_c_II"/>
</dbReference>
<keyword evidence="4" id="KW-0249">Electron transport</keyword>
<evidence type="ECO:0000256" key="4">
    <source>
        <dbReference type="ARBA" id="ARBA00022982"/>
    </source>
</evidence>
<name>A0ABW3SY54_9CAUL</name>
<evidence type="ECO:0000313" key="8">
    <source>
        <dbReference type="Proteomes" id="UP001597216"/>
    </source>
</evidence>
<dbReference type="EMBL" id="JBHTLQ010000005">
    <property type="protein sequence ID" value="MFD1189540.1"/>
    <property type="molecule type" value="Genomic_DNA"/>
</dbReference>
<dbReference type="PIRSF" id="PIRSF000027">
    <property type="entry name" value="Cytc_c_prime"/>
    <property type="match status" value="1"/>
</dbReference>
<dbReference type="RefSeq" id="WP_374346382.1">
    <property type="nucleotide sequence ID" value="NZ_JBHTLQ010000005.1"/>
</dbReference>
<evidence type="ECO:0000313" key="7">
    <source>
        <dbReference type="EMBL" id="MFD1189540.1"/>
    </source>
</evidence>
<keyword evidence="8" id="KW-1185">Reference proteome</keyword>
<evidence type="ECO:0000256" key="3">
    <source>
        <dbReference type="ARBA" id="ARBA00022723"/>
    </source>
</evidence>
<feature type="signal peptide" evidence="6">
    <location>
        <begin position="1"/>
        <end position="29"/>
    </location>
</feature>
<dbReference type="Pfam" id="PF01322">
    <property type="entry name" value="Cytochrom_C_2"/>
    <property type="match status" value="1"/>
</dbReference>
<dbReference type="PRINTS" id="PR00608">
    <property type="entry name" value="CYTCHROMECII"/>
</dbReference>